<evidence type="ECO:0000256" key="2">
    <source>
        <dbReference type="ARBA" id="ARBA00009347"/>
    </source>
</evidence>
<evidence type="ECO:0000259" key="7">
    <source>
        <dbReference type="Pfam" id="PF02770"/>
    </source>
</evidence>
<dbReference type="Pfam" id="PF02771">
    <property type="entry name" value="Acyl-CoA_dh_N"/>
    <property type="match status" value="1"/>
</dbReference>
<name>C1B5Y9_RHOOB</name>
<dbReference type="RefSeq" id="WP_015890818.1">
    <property type="nucleotide sequence ID" value="NC_012522.1"/>
</dbReference>
<dbReference type="PANTHER" id="PTHR43292">
    <property type="entry name" value="ACYL-COA DEHYDROGENASE"/>
    <property type="match status" value="1"/>
</dbReference>
<dbReference type="Proteomes" id="UP000002212">
    <property type="component" value="Chromosome"/>
</dbReference>
<dbReference type="STRING" id="632772.ROP_71530"/>
<dbReference type="FunFam" id="2.40.110.10:FF:000011">
    <property type="entry name" value="Acyl-CoA dehydrogenase FadE34"/>
    <property type="match status" value="1"/>
</dbReference>
<evidence type="ECO:0000313" key="9">
    <source>
        <dbReference type="EMBL" id="BAH55400.1"/>
    </source>
</evidence>
<keyword evidence="4" id="KW-0274">FAD</keyword>
<dbReference type="GO" id="GO:0050660">
    <property type="term" value="F:flavin adenine dinucleotide binding"/>
    <property type="evidence" value="ECO:0007669"/>
    <property type="project" value="InterPro"/>
</dbReference>
<feature type="domain" description="Acyl-CoA dehydrogenase/oxidase C-terminal" evidence="6">
    <location>
        <begin position="564"/>
        <end position="701"/>
    </location>
</feature>
<dbReference type="GO" id="GO:0016627">
    <property type="term" value="F:oxidoreductase activity, acting on the CH-CH group of donors"/>
    <property type="evidence" value="ECO:0007669"/>
    <property type="project" value="InterPro"/>
</dbReference>
<dbReference type="Gene3D" id="2.40.110.10">
    <property type="entry name" value="Butyryl-CoA Dehydrogenase, subunit A, domain 2"/>
    <property type="match status" value="1"/>
</dbReference>
<dbReference type="OrthoDB" id="2431337at2"/>
<feature type="domain" description="Acyl-CoA dehydrogenase/oxidase C-terminal" evidence="6">
    <location>
        <begin position="210"/>
        <end position="327"/>
    </location>
</feature>
<dbReference type="KEGG" id="rop:ROP_71530"/>
<dbReference type="GO" id="GO:0005886">
    <property type="term" value="C:plasma membrane"/>
    <property type="evidence" value="ECO:0007669"/>
    <property type="project" value="TreeGrafter"/>
</dbReference>
<evidence type="ECO:0000256" key="1">
    <source>
        <dbReference type="ARBA" id="ARBA00001974"/>
    </source>
</evidence>
<reference evidence="9 10" key="1">
    <citation type="submission" date="2009-03" db="EMBL/GenBank/DDBJ databases">
        <title>Comparison of the complete genome sequences of Rhodococcus erythropolis PR4 and Rhodococcus opacus B4.</title>
        <authorList>
            <person name="Takarada H."/>
            <person name="Sekine M."/>
            <person name="Hosoyama A."/>
            <person name="Yamada R."/>
            <person name="Fujisawa T."/>
            <person name="Omata S."/>
            <person name="Shimizu A."/>
            <person name="Tsukatani N."/>
            <person name="Tanikawa S."/>
            <person name="Fujita N."/>
            <person name="Harayama S."/>
        </authorList>
    </citation>
    <scope>NUCLEOTIDE SEQUENCE [LARGE SCALE GENOMIC DNA]</scope>
    <source>
        <strain evidence="9 10">B4</strain>
    </source>
</reference>
<accession>C1B5Y9</accession>
<dbReference type="InterPro" id="IPR037069">
    <property type="entry name" value="AcylCoA_DH/ox_N_sf"/>
</dbReference>
<dbReference type="SUPFAM" id="SSF56645">
    <property type="entry name" value="Acyl-CoA dehydrogenase NM domain-like"/>
    <property type="match status" value="2"/>
</dbReference>
<feature type="domain" description="Acyl-CoA oxidase/dehydrogenase middle" evidence="7">
    <location>
        <begin position="458"/>
        <end position="552"/>
    </location>
</feature>
<dbReference type="EC" id="1.3.99.-" evidence="9"/>
<feature type="domain" description="Acyl-CoA dehydrogenase/oxidase N-terminal" evidence="8">
    <location>
        <begin position="6"/>
        <end position="116"/>
    </location>
</feature>
<dbReference type="EMBL" id="AP011115">
    <property type="protein sequence ID" value="BAH55400.1"/>
    <property type="molecule type" value="Genomic_DNA"/>
</dbReference>
<dbReference type="PATRIC" id="fig|632772.20.peg.7465"/>
<dbReference type="Pfam" id="PF00441">
    <property type="entry name" value="Acyl-CoA_dh_1"/>
    <property type="match status" value="2"/>
</dbReference>
<dbReference type="InterPro" id="IPR052161">
    <property type="entry name" value="Mycobact_Acyl-CoA_DH"/>
</dbReference>
<dbReference type="PANTHER" id="PTHR43292:SF4">
    <property type="entry name" value="ACYL-COA DEHYDROGENASE FADE34"/>
    <property type="match status" value="1"/>
</dbReference>
<evidence type="ECO:0000313" key="10">
    <source>
        <dbReference type="Proteomes" id="UP000002212"/>
    </source>
</evidence>
<dbReference type="InterPro" id="IPR009100">
    <property type="entry name" value="AcylCoA_DH/oxidase_NM_dom_sf"/>
</dbReference>
<proteinExistence type="inferred from homology"/>
<comment type="cofactor">
    <cofactor evidence="1">
        <name>FAD</name>
        <dbReference type="ChEBI" id="CHEBI:57692"/>
    </cofactor>
</comment>
<evidence type="ECO:0000256" key="3">
    <source>
        <dbReference type="ARBA" id="ARBA00022630"/>
    </source>
</evidence>
<evidence type="ECO:0000256" key="4">
    <source>
        <dbReference type="ARBA" id="ARBA00022827"/>
    </source>
</evidence>
<evidence type="ECO:0000259" key="8">
    <source>
        <dbReference type="Pfam" id="PF02771"/>
    </source>
</evidence>
<dbReference type="Pfam" id="PF02770">
    <property type="entry name" value="Acyl-CoA_dh_M"/>
    <property type="match status" value="1"/>
</dbReference>
<evidence type="ECO:0000256" key="5">
    <source>
        <dbReference type="ARBA" id="ARBA00023002"/>
    </source>
</evidence>
<sequence>MALAITDEHRQLADAATAFLSRHGSLATARESLDTSNKSLPPFWEAMAELGWMGLHLPDSYGGSGYGIAELCVVLEATGHGLVPGPFLPTVLASAILCDHGTDELRQKLLPGLADGSVVAGFGSGGTWVVDHQGLEGRSEGVLTPGFADVLLLLSHEDVLVVDADADGLAVEILPRLDPTRQIGRVTARKVPMSAVTVLPGAASAARTRLRTLASAEALGSTLACVEMSKRYALERVQFGRPIGTFQAVKHHLANMLLDAELTVAATWDAARITDPDRAGLAAAVAATYARRAQIFCARTNIQLHGGIGFTWDHDAHLYLRRAESLQSFVAECGSAARAVAEGYRADPTPRLTLDLPPEAQEYRTAARKARDQWQSLPEDRQRAFLVDSGYLVPHWNKPWGLAADPVQQLVIEEEFRTTPVPDLSITGWIALTISELGTPDQQRRWVKSVLLGETQWCQLFSEPGAGSDAAAIRTSAVRVEGGWRVTGQKIWTSLAHESDWGIATVRTDPRAPKHTGITMMAVDLAAEGVDVRPIRELNGQAGFNEVFLDDVFVPDSDVLGEVGAGWKVARATFGNERVSIGAGAGSVPLAATDLLAMAANEDLREVGELLAEGHALRLLNVRQASRAVQGVDPGPEAALSKLVKAEHSQKITDLGMRLGGLAATTGELPVVEESYLFARCLTIAGGSSEVMRNHIAERILGLPRDPILT</sequence>
<dbReference type="InterPro" id="IPR006091">
    <property type="entry name" value="Acyl-CoA_Oxase/DH_mid-dom"/>
</dbReference>
<dbReference type="InterPro" id="IPR036250">
    <property type="entry name" value="AcylCo_DH-like_C"/>
</dbReference>
<evidence type="ECO:0000259" key="6">
    <source>
        <dbReference type="Pfam" id="PF00441"/>
    </source>
</evidence>
<dbReference type="SUPFAM" id="SSF47203">
    <property type="entry name" value="Acyl-CoA dehydrogenase C-terminal domain-like"/>
    <property type="match status" value="2"/>
</dbReference>
<keyword evidence="3" id="KW-0285">Flavoprotein</keyword>
<gene>
    <name evidence="9" type="ordered locus">ROP_71530</name>
</gene>
<dbReference type="Gene3D" id="1.10.540.10">
    <property type="entry name" value="Acyl-CoA dehydrogenase/oxidase, N-terminal domain"/>
    <property type="match status" value="2"/>
</dbReference>
<dbReference type="InterPro" id="IPR013786">
    <property type="entry name" value="AcylCoA_DH/ox_N"/>
</dbReference>
<dbReference type="HOGENOM" id="CLU_018204_9_3_11"/>
<protein>
    <submittedName>
        <fullName evidence="9">Putative acyl-CoA dehydrogenase</fullName>
        <ecNumber evidence="9">1.3.99.-</ecNumber>
    </submittedName>
</protein>
<dbReference type="InterPro" id="IPR046373">
    <property type="entry name" value="Acyl-CoA_Oxase/DH_mid-dom_sf"/>
</dbReference>
<comment type="similarity">
    <text evidence="2">Belongs to the acyl-CoA dehydrogenase family.</text>
</comment>
<dbReference type="InterPro" id="IPR009075">
    <property type="entry name" value="AcylCo_DH/oxidase_C"/>
</dbReference>
<dbReference type="AlphaFoldDB" id="C1B5Y9"/>
<organism evidence="9 10">
    <name type="scientific">Rhodococcus opacus (strain B4)</name>
    <dbReference type="NCBI Taxonomy" id="632772"/>
    <lineage>
        <taxon>Bacteria</taxon>
        <taxon>Bacillati</taxon>
        <taxon>Actinomycetota</taxon>
        <taxon>Actinomycetes</taxon>
        <taxon>Mycobacteriales</taxon>
        <taxon>Nocardiaceae</taxon>
        <taxon>Rhodococcus</taxon>
    </lineage>
</organism>
<keyword evidence="5 9" id="KW-0560">Oxidoreductase</keyword>
<dbReference type="Gene3D" id="1.20.140.10">
    <property type="entry name" value="Butyryl-CoA Dehydrogenase, subunit A, domain 3"/>
    <property type="match status" value="2"/>
</dbReference>